<protein>
    <recommendedName>
        <fullName evidence="1">Rhodanese domain-containing protein</fullName>
    </recommendedName>
</protein>
<evidence type="ECO:0000313" key="2">
    <source>
        <dbReference type="EMBL" id="MTB64978.1"/>
    </source>
</evidence>
<comment type="caution">
    <text evidence="3">The sequence shown here is derived from an EMBL/GenBank/DDBJ whole genome shotgun (WGS) entry which is preliminary data.</text>
</comment>
<evidence type="ECO:0000259" key="1">
    <source>
        <dbReference type="PROSITE" id="PS50206"/>
    </source>
</evidence>
<evidence type="ECO:0000313" key="5">
    <source>
        <dbReference type="Proteomes" id="UP000435423"/>
    </source>
</evidence>
<dbReference type="Pfam" id="PF00581">
    <property type="entry name" value="Rhodanese"/>
    <property type="match status" value="1"/>
</dbReference>
<dbReference type="SUPFAM" id="SSF52821">
    <property type="entry name" value="Rhodanese/Cell cycle control phosphatase"/>
    <property type="match status" value="1"/>
</dbReference>
<dbReference type="EMBL" id="WUBJ01000010">
    <property type="protein sequence ID" value="MWV56937.1"/>
    <property type="molecule type" value="Genomic_DNA"/>
</dbReference>
<dbReference type="Proteomes" id="UP000435423">
    <property type="component" value="Unassembled WGS sequence"/>
</dbReference>
<feature type="domain" description="Rhodanese" evidence="1">
    <location>
        <begin position="80"/>
        <end position="152"/>
    </location>
</feature>
<dbReference type="Gene3D" id="3.40.250.10">
    <property type="entry name" value="Rhodanese-like domain"/>
    <property type="match status" value="1"/>
</dbReference>
<organism evidence="3 5">
    <name type="scientific">Streptococcus zhangguiae</name>
    <dbReference type="NCBI Taxonomy" id="2664091"/>
    <lineage>
        <taxon>Bacteria</taxon>
        <taxon>Bacillati</taxon>
        <taxon>Bacillota</taxon>
        <taxon>Bacilli</taxon>
        <taxon>Lactobacillales</taxon>
        <taxon>Streptococcaceae</taxon>
        <taxon>Streptococcus</taxon>
    </lineage>
</organism>
<evidence type="ECO:0000313" key="3">
    <source>
        <dbReference type="EMBL" id="MWV56937.1"/>
    </source>
</evidence>
<reference evidence="2 4" key="2">
    <citation type="submission" date="2019-11" db="EMBL/GenBank/DDBJ databases">
        <title>Streptococcis sp. isolated from the respiratory tract of Marmot.</title>
        <authorList>
            <person name="Zhang G."/>
        </authorList>
    </citation>
    <scope>NUCLEOTIDE SEQUENCE [LARGE SCALE GENOMIC DNA]</scope>
    <source>
        <strain evidence="2">Zg-86</strain>
        <strain evidence="4">zg-86</strain>
    </source>
</reference>
<dbReference type="CDD" id="cd00158">
    <property type="entry name" value="RHOD"/>
    <property type="match status" value="1"/>
</dbReference>
<reference evidence="3 5" key="1">
    <citation type="submission" date="2019-10" db="EMBL/GenBank/DDBJ databases">
        <title>Streptococcis sp, isolated from the respiratory tract of Marmot.</title>
        <authorList>
            <person name="Zhang G."/>
        </authorList>
    </citation>
    <scope>NUCLEOTIDE SEQUENCE [LARGE SCALE GENOMIC DNA]</scope>
    <source>
        <strain evidence="5">zg-70</strain>
        <strain evidence="3">Zg-70</strain>
    </source>
</reference>
<dbReference type="Proteomes" id="UP000435060">
    <property type="component" value="Unassembled WGS sequence"/>
</dbReference>
<name>A0A6I4RJF2_9STRE</name>
<sequence>MKKSASIFLALVLLLGFVGYEQFQPKAPPKENQLIKTQLRGGGGMEARINWSKASQDAQIYQIRFEQVRAAVMNGAKCYDVRSFIEYQLGHVDIAEPLPLSTLEKQEFPSLIHDVPIYLYGSDGVSSAQAARSLRDQGFRYVYDLGSLEQIKVIGARLKEWWE</sequence>
<dbReference type="PROSITE" id="PS50206">
    <property type="entry name" value="RHODANESE_3"/>
    <property type="match status" value="1"/>
</dbReference>
<dbReference type="InterPro" id="IPR036873">
    <property type="entry name" value="Rhodanese-like_dom_sf"/>
</dbReference>
<dbReference type="AlphaFoldDB" id="A0A6I4RJF2"/>
<gene>
    <name evidence="2" type="ORF">GGG87_08205</name>
    <name evidence="3" type="ORF">GGH11_08110</name>
</gene>
<accession>A0A6I4RJF2</accession>
<dbReference type="InterPro" id="IPR001763">
    <property type="entry name" value="Rhodanese-like_dom"/>
</dbReference>
<dbReference type="RefSeq" id="WP_154608831.1">
    <property type="nucleotide sequence ID" value="NZ_CP072115.1"/>
</dbReference>
<dbReference type="EMBL" id="WLCG01000011">
    <property type="protein sequence ID" value="MTB64978.1"/>
    <property type="molecule type" value="Genomic_DNA"/>
</dbReference>
<evidence type="ECO:0000313" key="4">
    <source>
        <dbReference type="Proteomes" id="UP000435060"/>
    </source>
</evidence>
<proteinExistence type="predicted"/>
<keyword evidence="4" id="KW-1185">Reference proteome</keyword>